<feature type="domain" description="AMP-dependent synthetase/ligase" evidence="3">
    <location>
        <begin position="30"/>
        <end position="402"/>
    </location>
</feature>
<dbReference type="InterPro" id="IPR045851">
    <property type="entry name" value="AMP-bd_C_sf"/>
</dbReference>
<dbReference type="Gene3D" id="3.30.300.30">
    <property type="match status" value="1"/>
</dbReference>
<protein>
    <submittedName>
        <fullName evidence="5">AMP-binding protein</fullName>
    </submittedName>
</protein>
<dbReference type="AlphaFoldDB" id="A0AA41QBF6"/>
<comment type="caution">
    <text evidence="5">The sequence shown here is derived from an EMBL/GenBank/DDBJ whole genome shotgun (WGS) entry which is preliminary data.</text>
</comment>
<evidence type="ECO:0000259" key="4">
    <source>
        <dbReference type="Pfam" id="PF13193"/>
    </source>
</evidence>
<dbReference type="InterPro" id="IPR025110">
    <property type="entry name" value="AMP-bd_C"/>
</dbReference>
<dbReference type="PANTHER" id="PTHR24096">
    <property type="entry name" value="LONG-CHAIN-FATTY-ACID--COA LIGASE"/>
    <property type="match status" value="1"/>
</dbReference>
<dbReference type="InterPro" id="IPR042099">
    <property type="entry name" value="ANL_N_sf"/>
</dbReference>
<comment type="similarity">
    <text evidence="1">Belongs to the ATP-dependent AMP-binding enzyme family.</text>
</comment>
<organism evidence="5 6">
    <name type="scientific">Yinghuangia soli</name>
    <dbReference type="NCBI Taxonomy" id="2908204"/>
    <lineage>
        <taxon>Bacteria</taxon>
        <taxon>Bacillati</taxon>
        <taxon>Actinomycetota</taxon>
        <taxon>Actinomycetes</taxon>
        <taxon>Kitasatosporales</taxon>
        <taxon>Streptomycetaceae</taxon>
        <taxon>Yinghuangia</taxon>
    </lineage>
</organism>
<gene>
    <name evidence="5" type="ORF">LZ495_41655</name>
</gene>
<evidence type="ECO:0000313" key="5">
    <source>
        <dbReference type="EMBL" id="MCF2533697.1"/>
    </source>
</evidence>
<dbReference type="GO" id="GO:0016405">
    <property type="term" value="F:CoA-ligase activity"/>
    <property type="evidence" value="ECO:0007669"/>
    <property type="project" value="TreeGrafter"/>
</dbReference>
<dbReference type="PROSITE" id="PS00455">
    <property type="entry name" value="AMP_BINDING"/>
    <property type="match status" value="1"/>
</dbReference>
<name>A0AA41QBF6_9ACTN</name>
<dbReference type="EMBL" id="JAKFHA010000056">
    <property type="protein sequence ID" value="MCF2533697.1"/>
    <property type="molecule type" value="Genomic_DNA"/>
</dbReference>
<keyword evidence="6" id="KW-1185">Reference proteome</keyword>
<dbReference type="Proteomes" id="UP001165378">
    <property type="component" value="Unassembled WGS sequence"/>
</dbReference>
<feature type="domain" description="AMP-binding enzyme C-terminal" evidence="4">
    <location>
        <begin position="453"/>
        <end position="543"/>
    </location>
</feature>
<dbReference type="Gene3D" id="3.40.50.12780">
    <property type="entry name" value="N-terminal domain of ligase-like"/>
    <property type="match status" value="1"/>
</dbReference>
<evidence type="ECO:0000256" key="1">
    <source>
        <dbReference type="ARBA" id="ARBA00006432"/>
    </source>
</evidence>
<proteinExistence type="inferred from homology"/>
<dbReference type="SUPFAM" id="SSF56801">
    <property type="entry name" value="Acetyl-CoA synthetase-like"/>
    <property type="match status" value="1"/>
</dbReference>
<keyword evidence="2" id="KW-0436">Ligase</keyword>
<dbReference type="InterPro" id="IPR020845">
    <property type="entry name" value="AMP-binding_CS"/>
</dbReference>
<evidence type="ECO:0000256" key="2">
    <source>
        <dbReference type="ARBA" id="ARBA00022598"/>
    </source>
</evidence>
<reference evidence="5" key="1">
    <citation type="submission" date="2022-01" db="EMBL/GenBank/DDBJ databases">
        <title>Genome-Based Taxonomic Classification of the Phylum Actinobacteria.</title>
        <authorList>
            <person name="Gao Y."/>
        </authorList>
    </citation>
    <scope>NUCLEOTIDE SEQUENCE</scope>
    <source>
        <strain evidence="5">KLBMP 8922</strain>
    </source>
</reference>
<dbReference type="Pfam" id="PF13193">
    <property type="entry name" value="AMP-binding_C"/>
    <property type="match status" value="1"/>
</dbReference>
<dbReference type="FunFam" id="3.40.50.12780:FF:000003">
    <property type="entry name" value="Long-chain-fatty-acid--CoA ligase FadD"/>
    <property type="match status" value="1"/>
</dbReference>
<dbReference type="RefSeq" id="WP_235058464.1">
    <property type="nucleotide sequence ID" value="NZ_JAKFHA010000056.1"/>
</dbReference>
<dbReference type="PANTHER" id="PTHR24096:SF149">
    <property type="entry name" value="AMP-BINDING DOMAIN-CONTAINING PROTEIN-RELATED"/>
    <property type="match status" value="1"/>
</dbReference>
<evidence type="ECO:0000259" key="3">
    <source>
        <dbReference type="Pfam" id="PF00501"/>
    </source>
</evidence>
<evidence type="ECO:0000313" key="6">
    <source>
        <dbReference type="Proteomes" id="UP001165378"/>
    </source>
</evidence>
<accession>A0AA41QBF6</accession>
<dbReference type="Pfam" id="PF00501">
    <property type="entry name" value="AMP-binding"/>
    <property type="match status" value="1"/>
</dbReference>
<sequence length="563" mass="58615">MTLRNSYPPLEVPDVSLQEFVLGRAEALGPHCDRTALVCAATGRSVTYGELLDGADRIAAGLAARGVGRGDVAAVFAPNSPAYPVVFFGILTAGAAATTANALYTPGELGYQLRDSGARVLFTVHAALERARAAVSQDGVRVTEIVLMDAAPATAGPASLGSAAGTVIETALADWLADRTTLTPQVTVHGDDLAVLPYSSGTTGRPKGVMLTHRNLVANTLQSLPLGRLDEGSVALAVLPLFHIYGITAIMSMTLYRRASVVTMPRFDLEALLSAIQEHRVDHVSVAPPLALVLAKHPAVDAYDLRSVAIVLSAAAPLSAEVAEAVQKRLGCTVLQGFGLTESSPALLGIPHDRPEIDRGSVGVLLPGVEARLVDPATGTDAAPGAAGELWCRGPNIMSGYLGNPTATAEVLDADGYLHTGDLVTVDAHGVFHVVDRLKELIKYHGYQVAPAELEAVLLTHPGIADAAVIGVLDADGQEVPMAFVVRAPVSPGPAHELPDLPGGPELLDEEAVMAYVAARLAPQKKVRRVAFLDAIPKSAAGKILRRELRALPEAGAAAPHEH</sequence>
<dbReference type="InterPro" id="IPR000873">
    <property type="entry name" value="AMP-dep_synth/lig_dom"/>
</dbReference>